<gene>
    <name evidence="1" type="ORF">H5410_014986</name>
</gene>
<dbReference type="EMBL" id="JACXVP010000003">
    <property type="protein sequence ID" value="KAG5615162.1"/>
    <property type="molecule type" value="Genomic_DNA"/>
</dbReference>
<evidence type="ECO:0000313" key="1">
    <source>
        <dbReference type="EMBL" id="KAG5615162.1"/>
    </source>
</evidence>
<dbReference type="AlphaFoldDB" id="A0A9J5ZT06"/>
<protein>
    <submittedName>
        <fullName evidence="1">Uncharacterized protein</fullName>
    </submittedName>
</protein>
<accession>A0A9J5ZT06</accession>
<reference evidence="1 2" key="1">
    <citation type="submission" date="2020-09" db="EMBL/GenBank/DDBJ databases">
        <title>De no assembly of potato wild relative species, Solanum commersonii.</title>
        <authorList>
            <person name="Cho K."/>
        </authorList>
    </citation>
    <scope>NUCLEOTIDE SEQUENCE [LARGE SCALE GENOMIC DNA]</scope>
    <source>
        <strain evidence="1">LZ3.2</strain>
        <tissue evidence="1">Leaf</tissue>
    </source>
</reference>
<evidence type="ECO:0000313" key="2">
    <source>
        <dbReference type="Proteomes" id="UP000824120"/>
    </source>
</evidence>
<proteinExistence type="predicted"/>
<sequence>MGLSVKVWQFRLRDFYPHEMWCSQQLLSSCFIIFFSAHKSSHYSLSMDTPNLGPKLAIQSTKNLRIIGSGLRKVMFSSCFFQTRVRLKGCSKEVTHTHKVGHKRGIM</sequence>
<dbReference type="Proteomes" id="UP000824120">
    <property type="component" value="Chromosome 3"/>
</dbReference>
<organism evidence="1 2">
    <name type="scientific">Solanum commersonii</name>
    <name type="common">Commerson's wild potato</name>
    <name type="synonym">Commerson's nightshade</name>
    <dbReference type="NCBI Taxonomy" id="4109"/>
    <lineage>
        <taxon>Eukaryota</taxon>
        <taxon>Viridiplantae</taxon>
        <taxon>Streptophyta</taxon>
        <taxon>Embryophyta</taxon>
        <taxon>Tracheophyta</taxon>
        <taxon>Spermatophyta</taxon>
        <taxon>Magnoliopsida</taxon>
        <taxon>eudicotyledons</taxon>
        <taxon>Gunneridae</taxon>
        <taxon>Pentapetalae</taxon>
        <taxon>asterids</taxon>
        <taxon>lamiids</taxon>
        <taxon>Solanales</taxon>
        <taxon>Solanaceae</taxon>
        <taxon>Solanoideae</taxon>
        <taxon>Solaneae</taxon>
        <taxon>Solanum</taxon>
    </lineage>
</organism>
<comment type="caution">
    <text evidence="1">The sequence shown here is derived from an EMBL/GenBank/DDBJ whole genome shotgun (WGS) entry which is preliminary data.</text>
</comment>
<name>A0A9J5ZT06_SOLCO</name>
<keyword evidence="2" id="KW-1185">Reference proteome</keyword>
<dbReference type="PROSITE" id="PS51257">
    <property type="entry name" value="PROKAR_LIPOPROTEIN"/>
    <property type="match status" value="1"/>
</dbReference>